<sequence length="99" mass="11049">SDVEKCQELYGNQEKDEKMGGSRVLAWCPAEFQVFVKELPKLNGSLLILLAGDAQTPTRLSPGGFPANKSIGNRIKREQNRSRGRVVSSEILFRTTDLR</sequence>
<accession>A0AAN8S024</accession>
<reference evidence="1 2" key="1">
    <citation type="submission" date="2023-10" db="EMBL/GenBank/DDBJ databases">
        <title>Genomes of two closely related lineages of the louse Polyplax serrata with different host specificities.</title>
        <authorList>
            <person name="Martinu J."/>
            <person name="Tarabai H."/>
            <person name="Stefka J."/>
            <person name="Hypsa V."/>
        </authorList>
    </citation>
    <scope>NUCLEOTIDE SEQUENCE [LARGE SCALE GENOMIC DNA]</scope>
    <source>
        <strain evidence="1">HR10_N</strain>
    </source>
</reference>
<name>A0AAN8S024_POLSC</name>
<dbReference type="EMBL" id="JAWJWE010000004">
    <property type="protein sequence ID" value="KAK6636342.1"/>
    <property type="molecule type" value="Genomic_DNA"/>
</dbReference>
<comment type="caution">
    <text evidence="1">The sequence shown here is derived from an EMBL/GenBank/DDBJ whole genome shotgun (WGS) entry which is preliminary data.</text>
</comment>
<feature type="non-terminal residue" evidence="1">
    <location>
        <position position="99"/>
    </location>
</feature>
<dbReference type="AlphaFoldDB" id="A0AAN8S024"/>
<organism evidence="1 2">
    <name type="scientific">Polyplax serrata</name>
    <name type="common">Common mouse louse</name>
    <dbReference type="NCBI Taxonomy" id="468196"/>
    <lineage>
        <taxon>Eukaryota</taxon>
        <taxon>Metazoa</taxon>
        <taxon>Ecdysozoa</taxon>
        <taxon>Arthropoda</taxon>
        <taxon>Hexapoda</taxon>
        <taxon>Insecta</taxon>
        <taxon>Pterygota</taxon>
        <taxon>Neoptera</taxon>
        <taxon>Paraneoptera</taxon>
        <taxon>Psocodea</taxon>
        <taxon>Troctomorpha</taxon>
        <taxon>Phthiraptera</taxon>
        <taxon>Anoplura</taxon>
        <taxon>Polyplacidae</taxon>
        <taxon>Polyplax</taxon>
    </lineage>
</organism>
<proteinExistence type="predicted"/>
<feature type="non-terminal residue" evidence="1">
    <location>
        <position position="1"/>
    </location>
</feature>
<evidence type="ECO:0000313" key="1">
    <source>
        <dbReference type="EMBL" id="KAK6636342.1"/>
    </source>
</evidence>
<gene>
    <name evidence="1" type="ORF">RUM43_010002</name>
</gene>
<evidence type="ECO:0000313" key="2">
    <source>
        <dbReference type="Proteomes" id="UP001372834"/>
    </source>
</evidence>
<protein>
    <submittedName>
        <fullName evidence="1">Uncharacterized protein</fullName>
    </submittedName>
</protein>
<dbReference type="Proteomes" id="UP001372834">
    <property type="component" value="Unassembled WGS sequence"/>
</dbReference>